<evidence type="ECO:0000313" key="2">
    <source>
        <dbReference type="EMBL" id="MEI4828800.1"/>
    </source>
</evidence>
<evidence type="ECO:0000313" key="4">
    <source>
        <dbReference type="Proteomes" id="UP001367922"/>
    </source>
</evidence>
<feature type="domain" description="DUF7668" evidence="1">
    <location>
        <begin position="34"/>
        <end position="120"/>
    </location>
</feature>
<dbReference type="RefSeq" id="WP_336481153.1">
    <property type="nucleotide sequence ID" value="NZ_JBAWSV010000001.1"/>
</dbReference>
<dbReference type="InterPro" id="IPR056085">
    <property type="entry name" value="DUF7668"/>
</dbReference>
<dbReference type="Proteomes" id="UP001367922">
    <property type="component" value="Unassembled WGS sequence"/>
</dbReference>
<organism evidence="2 4">
    <name type="scientific">Bacillus yunxiaonensis</name>
    <dbReference type="NCBI Taxonomy" id="3127665"/>
    <lineage>
        <taxon>Bacteria</taxon>
        <taxon>Bacillati</taxon>
        <taxon>Bacillota</taxon>
        <taxon>Bacilli</taxon>
        <taxon>Bacillales</taxon>
        <taxon>Bacillaceae</taxon>
        <taxon>Bacillus</taxon>
    </lineage>
</organism>
<keyword evidence="4" id="KW-1185">Reference proteome</keyword>
<dbReference type="EMBL" id="JBAWSV010000001">
    <property type="protein sequence ID" value="MEI4828800.1"/>
    <property type="molecule type" value="Genomic_DNA"/>
</dbReference>
<proteinExistence type="predicted"/>
<reference evidence="2 4" key="1">
    <citation type="submission" date="2024-01" db="EMBL/GenBank/DDBJ databases">
        <title>Seven novel Bacillus-like species.</title>
        <authorList>
            <person name="Liu G."/>
        </authorList>
    </citation>
    <scope>NUCLEOTIDE SEQUENCE [LARGE SCALE GENOMIC DNA]</scope>
    <source>
        <strain evidence="2 4">FJAT-53711</strain>
    </source>
</reference>
<accession>A0ABU8FS36</accession>
<evidence type="ECO:0000259" key="1">
    <source>
        <dbReference type="Pfam" id="PF24705"/>
    </source>
</evidence>
<sequence>MVTKNIKEQVVVQLKELINDLVRGNISEIISTGRSLMTVEEILEELDAYPGTMTYPPDSTYENWEDEIDIYEVAYEPPPNYQGEMVLYYDNEQSDLWLKFDVIKKENDTLTVKLRDLDVM</sequence>
<evidence type="ECO:0000313" key="3">
    <source>
        <dbReference type="EMBL" id="MEI4830759.1"/>
    </source>
</evidence>
<protein>
    <recommendedName>
        <fullName evidence="1">DUF7668 domain-containing protein</fullName>
    </recommendedName>
</protein>
<dbReference type="Pfam" id="PF24705">
    <property type="entry name" value="DUF7668"/>
    <property type="match status" value="1"/>
</dbReference>
<gene>
    <name evidence="2" type="ORF">WAX78_04960</name>
    <name evidence="3" type="ORF">WAX78_15005</name>
</gene>
<name>A0ABU8FS36_9BACI</name>
<dbReference type="EMBL" id="JBAWSV010000005">
    <property type="protein sequence ID" value="MEI4830759.1"/>
    <property type="molecule type" value="Genomic_DNA"/>
</dbReference>
<comment type="caution">
    <text evidence="2">The sequence shown here is derived from an EMBL/GenBank/DDBJ whole genome shotgun (WGS) entry which is preliminary data.</text>
</comment>